<dbReference type="InterPro" id="IPR032675">
    <property type="entry name" value="LRR_dom_sf"/>
</dbReference>
<dbReference type="InterPro" id="IPR003591">
    <property type="entry name" value="Leu-rich_rpt_typical-subtyp"/>
</dbReference>
<dbReference type="Pfam" id="PF20431">
    <property type="entry name" value="E_motif"/>
    <property type="match status" value="1"/>
</dbReference>
<evidence type="ECO:0000256" key="5">
    <source>
        <dbReference type="ARBA" id="ARBA00022692"/>
    </source>
</evidence>
<proteinExistence type="inferred from homology"/>
<dbReference type="SUPFAM" id="SSF52058">
    <property type="entry name" value="L domain-like"/>
    <property type="match status" value="2"/>
</dbReference>
<dbReference type="GO" id="GO:0006952">
    <property type="term" value="P:defense response"/>
    <property type="evidence" value="ECO:0007669"/>
    <property type="project" value="UniProtKB-ARBA"/>
</dbReference>
<organism evidence="12 13">
    <name type="scientific">Oldenlandia corymbosa var. corymbosa</name>
    <dbReference type="NCBI Taxonomy" id="529605"/>
    <lineage>
        <taxon>Eukaryota</taxon>
        <taxon>Viridiplantae</taxon>
        <taxon>Streptophyta</taxon>
        <taxon>Embryophyta</taxon>
        <taxon>Tracheophyta</taxon>
        <taxon>Spermatophyta</taxon>
        <taxon>Magnoliopsida</taxon>
        <taxon>eudicotyledons</taxon>
        <taxon>Gunneridae</taxon>
        <taxon>Pentapetalae</taxon>
        <taxon>asterids</taxon>
        <taxon>lamiids</taxon>
        <taxon>Gentianales</taxon>
        <taxon>Rubiaceae</taxon>
        <taxon>Rubioideae</taxon>
        <taxon>Spermacoceae</taxon>
        <taxon>Hedyotis-Oldenlandia complex</taxon>
        <taxon>Oldenlandia</taxon>
    </lineage>
</organism>
<keyword evidence="3" id="KW-1003">Cell membrane</keyword>
<feature type="repeat" description="PPR" evidence="11">
    <location>
        <begin position="942"/>
        <end position="977"/>
    </location>
</feature>
<evidence type="ECO:0000256" key="9">
    <source>
        <dbReference type="ARBA" id="ARBA00023136"/>
    </source>
</evidence>
<evidence type="ECO:0000256" key="1">
    <source>
        <dbReference type="ARBA" id="ARBA00004162"/>
    </source>
</evidence>
<dbReference type="NCBIfam" id="TIGR00756">
    <property type="entry name" value="PPR"/>
    <property type="match status" value="5"/>
</dbReference>
<dbReference type="FunFam" id="3.80.10.10:FF:000041">
    <property type="entry name" value="LRR receptor-like serine/threonine-protein kinase ERECTA"/>
    <property type="match status" value="1"/>
</dbReference>
<dbReference type="Pfam" id="PF13041">
    <property type="entry name" value="PPR_2"/>
    <property type="match status" value="2"/>
</dbReference>
<keyword evidence="9" id="KW-0472">Membrane</keyword>
<dbReference type="SMART" id="SM00369">
    <property type="entry name" value="LRR_TYP"/>
    <property type="match status" value="6"/>
</dbReference>
<dbReference type="InterPro" id="IPR011990">
    <property type="entry name" value="TPR-like_helical_dom_sf"/>
</dbReference>
<dbReference type="PANTHER" id="PTHR48060">
    <property type="entry name" value="DNA DAMAGE-REPAIR/TOLERATION PROTEIN DRT100"/>
    <property type="match status" value="1"/>
</dbReference>
<keyword evidence="7" id="KW-0677">Repeat</keyword>
<dbReference type="EMBL" id="OX459121">
    <property type="protein sequence ID" value="CAI9103742.1"/>
    <property type="molecule type" value="Genomic_DNA"/>
</dbReference>
<dbReference type="Gene3D" id="3.80.10.10">
    <property type="entry name" value="Ribonuclease Inhibitor"/>
    <property type="match status" value="3"/>
</dbReference>
<evidence type="ECO:0000256" key="7">
    <source>
        <dbReference type="ARBA" id="ARBA00022737"/>
    </source>
</evidence>
<keyword evidence="4" id="KW-0433">Leucine-rich repeat</keyword>
<feature type="repeat" description="PPR" evidence="11">
    <location>
        <begin position="874"/>
        <end position="904"/>
    </location>
</feature>
<evidence type="ECO:0000313" key="13">
    <source>
        <dbReference type="Proteomes" id="UP001161247"/>
    </source>
</evidence>
<dbReference type="InterPro" id="IPR046848">
    <property type="entry name" value="E_motif"/>
</dbReference>
<dbReference type="Pfam" id="PF13855">
    <property type="entry name" value="LRR_8"/>
    <property type="match status" value="2"/>
</dbReference>
<evidence type="ECO:0000313" key="12">
    <source>
        <dbReference type="EMBL" id="CAI9103742.1"/>
    </source>
</evidence>
<keyword evidence="8" id="KW-1133">Transmembrane helix</keyword>
<dbReference type="Pfam" id="PF00560">
    <property type="entry name" value="LRR_1"/>
    <property type="match status" value="5"/>
</dbReference>
<sequence>MAEIKQKLTGSIPSNVGNCTSLEEIYLNTNNFVGSIPESIENLEHLVYFDVSDNTLEGNLPFLSGNCKEMDTLALSDNQLDGSIPSAWGNWQLKKLKLLYLNYNHDNQLEGRIPAELGMLSELETLYLYTNHLSGEIPKSIWKIRSLQRLAVYQNNLTGELPIEILELKQLKNLYLFENEFSGVIPRGFGINSSLEILDLTDNQFTGNIPPNLCFRNRLVLLNLGRNNFQESTQWSAAFFCGFGNMSKLKVLDLGKNGFHNTNLPSSLCKLEMLEYLVLSDNKFTGVIPDCFTSLTKLTVLSLRHNGFRGMIPSNFPEGNALRNLGLNGNQLEGPLPKSLLNCTSLEILDVGQNNITDTFPMWLGSLPELSVLMLKLNHFHGIIGTIPVKSFQKLQILDLSHNQFCGFLPPEMMDGFQAMKENDSRIQLKNTSARPYYEDSVTLVIKGFEHELKRVLTIYTAIDLSCNQFEGSIPKSLTKLNSLRILNCSNNNFDGVIPSTIGNLSSLESLDLSVNQLDGQIPSGLANLNFLSTLNLSQNQLVGRIPTGRQLNTFSPYSYGENPGLCGFPLEDCRVLPNGQQMQSSSSHRQTDDHAFMEGFTWESVVLGFGCGLIVGLLMGDLLFNSNWPKRLNAIVKDIHKHQNNRKVIQQIHSRLVINSTEKSFQFVRLWNFILRHYGLGDFPQEAVFLFKSLHHNRCQDSIFDSFTYCFLIKAGANLADASLAKQIHCCCSKVGFENHVYVQTGLVDMYMGCRCTVEALNVFDEMPERNSVTWNALLTGFIRWGDLTSARSVFDGMPEKNVVSWTGMIDGYTRICQFNEALSLLREMAHHGVKFSEVTLLAVFPAIWNLKSIQLCQMVHAYGEKSGYNAFDIRVMNCLIDTYAKCGSMECAVKVFDEILDERKNVVTWTSIISGFAMHGLAKEATERYRRMINTGLKPNRITFLSLINSCSHGGLVDEGIEIFKRMVNECGIVPDIKHYGSLIDMLGRVGRLEEAEMIAAEIPSDQSNAFVWRTLLSACSFYGEVEIGVRVTKKIMEVERKYGGDYVVLSNIFASTGRFMDSEKVRKDMDDANAAKVTGLSSF</sequence>
<feature type="repeat" description="PPR" evidence="11">
    <location>
        <begin position="772"/>
        <end position="806"/>
    </location>
</feature>
<name>A0AAV1DA67_OLDCO</name>
<feature type="repeat" description="PPR" evidence="11">
    <location>
        <begin position="907"/>
        <end position="941"/>
    </location>
</feature>
<evidence type="ECO:0000256" key="4">
    <source>
        <dbReference type="ARBA" id="ARBA00022614"/>
    </source>
</evidence>
<dbReference type="FunFam" id="3.80.10.10:FF:000095">
    <property type="entry name" value="LRR receptor-like serine/threonine-protein kinase GSO1"/>
    <property type="match status" value="1"/>
</dbReference>
<dbReference type="AlphaFoldDB" id="A0AAV1DA67"/>
<keyword evidence="10" id="KW-0325">Glycoprotein</keyword>
<dbReference type="FunFam" id="3.80.10.10:FF:000111">
    <property type="entry name" value="LRR receptor-like serine/threonine-protein kinase ERECTA"/>
    <property type="match status" value="1"/>
</dbReference>
<keyword evidence="5" id="KW-0812">Transmembrane</keyword>
<dbReference type="InterPro" id="IPR002885">
    <property type="entry name" value="PPR_rpt"/>
</dbReference>
<dbReference type="InterPro" id="IPR053211">
    <property type="entry name" value="DNA_repair-toleration"/>
</dbReference>
<dbReference type="PANTHER" id="PTHR48060:SF21">
    <property type="entry name" value="L DOMAIN-LIKE PROTEIN"/>
    <property type="match status" value="1"/>
</dbReference>
<evidence type="ECO:0000256" key="10">
    <source>
        <dbReference type="ARBA" id="ARBA00023180"/>
    </source>
</evidence>
<dbReference type="Gene3D" id="1.25.40.10">
    <property type="entry name" value="Tetratricopeptide repeat domain"/>
    <property type="match status" value="3"/>
</dbReference>
<evidence type="ECO:0000256" key="3">
    <source>
        <dbReference type="ARBA" id="ARBA00022475"/>
    </source>
</evidence>
<evidence type="ECO:0000256" key="2">
    <source>
        <dbReference type="ARBA" id="ARBA00009592"/>
    </source>
</evidence>
<evidence type="ECO:0000256" key="11">
    <source>
        <dbReference type="PROSITE-ProRule" id="PRU00708"/>
    </source>
</evidence>
<keyword evidence="13" id="KW-1185">Reference proteome</keyword>
<dbReference type="GO" id="GO:0005886">
    <property type="term" value="C:plasma membrane"/>
    <property type="evidence" value="ECO:0007669"/>
    <property type="project" value="UniProtKB-SubCell"/>
</dbReference>
<dbReference type="InterPro" id="IPR001611">
    <property type="entry name" value="Leu-rich_rpt"/>
</dbReference>
<gene>
    <name evidence="12" type="ORF">OLC1_LOCUS12835</name>
</gene>
<dbReference type="GO" id="GO:0051707">
    <property type="term" value="P:response to other organism"/>
    <property type="evidence" value="ECO:0007669"/>
    <property type="project" value="UniProtKB-ARBA"/>
</dbReference>
<reference evidence="12" key="1">
    <citation type="submission" date="2023-03" db="EMBL/GenBank/DDBJ databases">
        <authorList>
            <person name="Julca I."/>
        </authorList>
    </citation>
    <scope>NUCLEOTIDE SEQUENCE</scope>
</reference>
<dbReference type="Proteomes" id="UP001161247">
    <property type="component" value="Chromosome 4"/>
</dbReference>
<evidence type="ECO:0000256" key="6">
    <source>
        <dbReference type="ARBA" id="ARBA00022729"/>
    </source>
</evidence>
<comment type="similarity">
    <text evidence="2">Belongs to the RLP family.</text>
</comment>
<dbReference type="Pfam" id="PF01535">
    <property type="entry name" value="PPR"/>
    <property type="match status" value="3"/>
</dbReference>
<accession>A0AAV1DA67</accession>
<keyword evidence="6" id="KW-0732">Signal</keyword>
<protein>
    <submittedName>
        <fullName evidence="12">OLC1v1002281C1</fullName>
    </submittedName>
</protein>
<comment type="subcellular location">
    <subcellularLocation>
        <location evidence="1">Cell membrane</location>
        <topology evidence="1">Single-pass membrane protein</topology>
    </subcellularLocation>
</comment>
<dbReference type="PROSITE" id="PS51375">
    <property type="entry name" value="PPR"/>
    <property type="match status" value="4"/>
</dbReference>
<evidence type="ECO:0000256" key="8">
    <source>
        <dbReference type="ARBA" id="ARBA00022989"/>
    </source>
</evidence>
<dbReference type="FunFam" id="1.25.40.10:FF:001213">
    <property type="entry name" value="Pentatricopeptide repeat-containing protein, mitochondrial"/>
    <property type="match status" value="1"/>
</dbReference>